<protein>
    <submittedName>
        <fullName evidence="1">Uncharacterized protein</fullName>
    </submittedName>
</protein>
<organism evidence="1 2">
    <name type="scientific">Cirrhinus mrigala</name>
    <name type="common">Mrigala</name>
    <dbReference type="NCBI Taxonomy" id="683832"/>
    <lineage>
        <taxon>Eukaryota</taxon>
        <taxon>Metazoa</taxon>
        <taxon>Chordata</taxon>
        <taxon>Craniata</taxon>
        <taxon>Vertebrata</taxon>
        <taxon>Euteleostomi</taxon>
        <taxon>Actinopterygii</taxon>
        <taxon>Neopterygii</taxon>
        <taxon>Teleostei</taxon>
        <taxon>Ostariophysi</taxon>
        <taxon>Cypriniformes</taxon>
        <taxon>Cyprinidae</taxon>
        <taxon>Labeoninae</taxon>
        <taxon>Labeonini</taxon>
        <taxon>Cirrhinus</taxon>
    </lineage>
</organism>
<dbReference type="Proteomes" id="UP001529510">
    <property type="component" value="Unassembled WGS sequence"/>
</dbReference>
<dbReference type="EMBL" id="JAMKFB020000004">
    <property type="protein sequence ID" value="KAL0194758.1"/>
    <property type="molecule type" value="Genomic_DNA"/>
</dbReference>
<proteinExistence type="predicted"/>
<accession>A0ABD0R8U8</accession>
<evidence type="ECO:0000313" key="2">
    <source>
        <dbReference type="Proteomes" id="UP001529510"/>
    </source>
</evidence>
<comment type="caution">
    <text evidence="1">The sequence shown here is derived from an EMBL/GenBank/DDBJ whole genome shotgun (WGS) entry which is preliminary data.</text>
</comment>
<reference evidence="1 2" key="1">
    <citation type="submission" date="2024-05" db="EMBL/GenBank/DDBJ databases">
        <title>Genome sequencing and assembly of Indian major carp, Cirrhinus mrigala (Hamilton, 1822).</title>
        <authorList>
            <person name="Mohindra V."/>
            <person name="Chowdhury L.M."/>
            <person name="Lal K."/>
            <person name="Jena J.K."/>
        </authorList>
    </citation>
    <scope>NUCLEOTIDE SEQUENCE [LARGE SCALE GENOMIC DNA]</scope>
    <source>
        <strain evidence="1">CM1030</strain>
        <tissue evidence="1">Blood</tissue>
    </source>
</reference>
<feature type="non-terminal residue" evidence="1">
    <location>
        <position position="1"/>
    </location>
</feature>
<sequence length="69" mass="7620">LHLSDLCSWLAWDTEVSSPGLNLDLSSGSPSYLTLAFQACTSVCSWRFHLVTSATVRISNGLVYFPHFL</sequence>
<name>A0ABD0R8U8_CIRMR</name>
<evidence type="ECO:0000313" key="1">
    <source>
        <dbReference type="EMBL" id="KAL0194758.1"/>
    </source>
</evidence>
<dbReference type="AlphaFoldDB" id="A0ABD0R8U8"/>
<feature type="non-terminal residue" evidence="1">
    <location>
        <position position="69"/>
    </location>
</feature>
<keyword evidence="2" id="KW-1185">Reference proteome</keyword>
<gene>
    <name evidence="1" type="ORF">M9458_008330</name>
</gene>